<dbReference type="PANTHER" id="PTHR43459">
    <property type="entry name" value="ENOYL-COA HYDRATASE"/>
    <property type="match status" value="1"/>
</dbReference>
<reference evidence="2 5" key="2">
    <citation type="journal article" date="2020" name="Front. Plant Sci.">
        <title>Isolation of Rhizosphere Bacteria That Improve Quality and Water Stress Tolerance in Greenhouse Ornamentals.</title>
        <authorList>
            <person name="Nordstedt N.P."/>
            <person name="Jones M.L."/>
        </authorList>
    </citation>
    <scope>NUCLEOTIDE SEQUENCE [LARGE SCALE GENOMIC DNA]</scope>
    <source>
        <strain evidence="2 5">C6C2</strain>
    </source>
</reference>
<dbReference type="InterPro" id="IPR014748">
    <property type="entry name" value="Enoyl-CoA_hydra_C"/>
</dbReference>
<dbReference type="EC" id="5.3.3.18" evidence="2"/>
<protein>
    <submittedName>
        <fullName evidence="3">2-(1,2-epoxy-1,2-dihydrophenyl)acetyl-CoA isomerase</fullName>
        <ecNumber evidence="2">5.3.3.18</ecNumber>
    </submittedName>
</protein>
<dbReference type="CDD" id="cd06558">
    <property type="entry name" value="crotonase-like"/>
    <property type="match status" value="1"/>
</dbReference>
<reference evidence="3 4" key="1">
    <citation type="submission" date="2017-06" db="EMBL/GenBank/DDBJ databases">
        <title>Herbaspirillum phytohormonus sp. nov., isolated from the root nodule of Robinia pseudoacacia in lead-zinc mine.</title>
        <authorList>
            <person name="Fan M."/>
            <person name="Lin Y."/>
        </authorList>
    </citation>
    <scope>NUCLEOTIDE SEQUENCE [LARGE SCALE GENOMIC DNA]</scope>
    <source>
        <strain evidence="3 4">HZ10</strain>
    </source>
</reference>
<comment type="similarity">
    <text evidence="1">Belongs to the enoyl-CoA hydratase/isomerase family.</text>
</comment>
<dbReference type="AlphaFoldDB" id="A0A246WNJ3"/>
<keyword evidence="3" id="KW-0413">Isomerase</keyword>
<dbReference type="Gene3D" id="3.90.226.10">
    <property type="entry name" value="2-enoyl-CoA Hydratase, Chain A, domain 1"/>
    <property type="match status" value="1"/>
</dbReference>
<dbReference type="Proteomes" id="UP000536746">
    <property type="component" value="Unassembled WGS sequence"/>
</dbReference>
<dbReference type="GO" id="GO:0016853">
    <property type="term" value="F:isomerase activity"/>
    <property type="evidence" value="ECO:0007669"/>
    <property type="project" value="UniProtKB-KW"/>
</dbReference>
<evidence type="ECO:0000313" key="2">
    <source>
        <dbReference type="EMBL" id="NUU04307.1"/>
    </source>
</evidence>
<dbReference type="Gene3D" id="1.10.12.10">
    <property type="entry name" value="Lyase 2-enoyl-coa Hydratase, Chain A, domain 2"/>
    <property type="match status" value="1"/>
</dbReference>
<name>A0A246WNJ3_9BURK</name>
<dbReference type="RefSeq" id="WP_079218006.1">
    <property type="nucleotide sequence ID" value="NZ_CP018845.1"/>
</dbReference>
<dbReference type="InterPro" id="IPR029045">
    <property type="entry name" value="ClpP/crotonase-like_dom_sf"/>
</dbReference>
<dbReference type="Pfam" id="PF00378">
    <property type="entry name" value="ECH_1"/>
    <property type="match status" value="1"/>
</dbReference>
<evidence type="ECO:0000313" key="4">
    <source>
        <dbReference type="Proteomes" id="UP000197596"/>
    </source>
</evidence>
<dbReference type="OrthoDB" id="5291143at2"/>
<evidence type="ECO:0000313" key="5">
    <source>
        <dbReference type="Proteomes" id="UP000536746"/>
    </source>
</evidence>
<dbReference type="EMBL" id="JABFMT010000039">
    <property type="protein sequence ID" value="NUU04307.1"/>
    <property type="molecule type" value="Genomic_DNA"/>
</dbReference>
<sequence>MNETIQPPVLCEFAGGVATVTLNRPDRLNSFNDAMHDAIAAFLDRIEHDPALRVLVFTGAGRAFCAGQDQGDRQPLPEGQKRDMGAALERYYKPLVLRLRALPAPVVCAMNGLAVGVGATLVLACDIVIARESAYFVQGFTKLGLMPDGGASQFLPQRIGTARALALCMLNDKLPARQAADWGLIWRCVPDDEFEAASSALVAQLAGSATRALAMTKQAIYAAAGNTLGQQLDLETASQRALGYTDDYQEGAAAFREKRSADFKGR</sequence>
<evidence type="ECO:0000313" key="3">
    <source>
        <dbReference type="EMBL" id="OWY27918.1"/>
    </source>
</evidence>
<dbReference type="SUPFAM" id="SSF52096">
    <property type="entry name" value="ClpP/crotonase"/>
    <property type="match status" value="1"/>
</dbReference>
<proteinExistence type="inferred from homology"/>
<accession>A0A246WNJ3</accession>
<dbReference type="PANTHER" id="PTHR43459:SF1">
    <property type="entry name" value="EG:BACN32G11.4 PROTEIN"/>
    <property type="match status" value="1"/>
</dbReference>
<keyword evidence="5" id="KW-1185">Reference proteome</keyword>
<dbReference type="InterPro" id="IPR001753">
    <property type="entry name" value="Enoyl-CoA_hydra/iso"/>
</dbReference>
<evidence type="ECO:0000256" key="1">
    <source>
        <dbReference type="ARBA" id="ARBA00005254"/>
    </source>
</evidence>
<dbReference type="EMBL" id="NJGU01000009">
    <property type="protein sequence ID" value="OWY27918.1"/>
    <property type="molecule type" value="Genomic_DNA"/>
</dbReference>
<gene>
    <name evidence="3" type="ORF">CEJ42_17740</name>
    <name evidence="2" type="ORF">HNO84_22090</name>
</gene>
<dbReference type="Proteomes" id="UP000197596">
    <property type="component" value="Unassembled WGS sequence"/>
</dbReference>
<organism evidence="3 4">
    <name type="scientific">Herbaspirillum robiniae</name>
    <dbReference type="NCBI Taxonomy" id="2014887"/>
    <lineage>
        <taxon>Bacteria</taxon>
        <taxon>Pseudomonadati</taxon>
        <taxon>Pseudomonadota</taxon>
        <taxon>Betaproteobacteria</taxon>
        <taxon>Burkholderiales</taxon>
        <taxon>Oxalobacteraceae</taxon>
        <taxon>Herbaspirillum</taxon>
    </lineage>
</organism>
<comment type="caution">
    <text evidence="3">The sequence shown here is derived from an EMBL/GenBank/DDBJ whole genome shotgun (WGS) entry which is preliminary data.</text>
</comment>